<keyword evidence="1" id="KW-0234">DNA repair</keyword>
<evidence type="ECO:0000259" key="2">
    <source>
        <dbReference type="Pfam" id="PF05970"/>
    </source>
</evidence>
<reference evidence="3 4" key="2">
    <citation type="journal article" date="2017" name="Genome Biol.">
        <title>New reference genome sequences of hot pepper reveal the massive evolution of plant disease-resistance genes by retroduplication.</title>
        <authorList>
            <person name="Kim S."/>
            <person name="Park J."/>
            <person name="Yeom S.I."/>
            <person name="Kim Y.M."/>
            <person name="Seo E."/>
            <person name="Kim K.T."/>
            <person name="Kim M.S."/>
            <person name="Lee J.M."/>
            <person name="Cheong K."/>
            <person name="Shin H.S."/>
            <person name="Kim S.B."/>
            <person name="Han K."/>
            <person name="Lee J."/>
            <person name="Park M."/>
            <person name="Lee H.A."/>
            <person name="Lee H.Y."/>
            <person name="Lee Y."/>
            <person name="Oh S."/>
            <person name="Lee J.H."/>
            <person name="Choi E."/>
            <person name="Choi E."/>
            <person name="Lee S.E."/>
            <person name="Jeon J."/>
            <person name="Kim H."/>
            <person name="Choi G."/>
            <person name="Song H."/>
            <person name="Lee J."/>
            <person name="Lee S.C."/>
            <person name="Kwon J.K."/>
            <person name="Lee H.Y."/>
            <person name="Koo N."/>
            <person name="Hong Y."/>
            <person name="Kim R.W."/>
            <person name="Kang W.H."/>
            <person name="Huh J.H."/>
            <person name="Kang B.C."/>
            <person name="Yang T.J."/>
            <person name="Lee Y.H."/>
            <person name="Bennetzen J.L."/>
            <person name="Choi D."/>
        </authorList>
    </citation>
    <scope>NUCLEOTIDE SEQUENCE [LARGE SCALE GENOMIC DNA]</scope>
    <source>
        <strain evidence="4">cv. CM334</strain>
    </source>
</reference>
<evidence type="ECO:0000313" key="4">
    <source>
        <dbReference type="Proteomes" id="UP000222542"/>
    </source>
</evidence>
<comment type="cofactor">
    <cofactor evidence="1">
        <name>Mg(2+)</name>
        <dbReference type="ChEBI" id="CHEBI:18420"/>
    </cofactor>
</comment>
<evidence type="ECO:0000256" key="1">
    <source>
        <dbReference type="RuleBase" id="RU363044"/>
    </source>
</evidence>
<keyword evidence="1" id="KW-0547">Nucleotide-binding</keyword>
<name>A0A2G2YIH3_CAPAN</name>
<dbReference type="PANTHER" id="PTHR10492">
    <property type="match status" value="1"/>
</dbReference>
<dbReference type="Gene3D" id="3.40.50.300">
    <property type="entry name" value="P-loop containing nucleotide triphosphate hydrolases"/>
    <property type="match status" value="1"/>
</dbReference>
<comment type="caution">
    <text evidence="3">The sequence shown here is derived from an EMBL/GenBank/DDBJ whole genome shotgun (WGS) entry which is preliminary data.</text>
</comment>
<dbReference type="SUPFAM" id="SSF52540">
    <property type="entry name" value="P-loop containing nucleoside triphosphate hydrolases"/>
    <property type="match status" value="1"/>
</dbReference>
<dbReference type="PANTHER" id="PTHR10492:SF101">
    <property type="entry name" value="ATP-DEPENDENT DNA HELICASE"/>
    <property type="match status" value="1"/>
</dbReference>
<dbReference type="InterPro" id="IPR027417">
    <property type="entry name" value="P-loop_NTPase"/>
</dbReference>
<dbReference type="GO" id="GO:0005524">
    <property type="term" value="F:ATP binding"/>
    <property type="evidence" value="ECO:0007669"/>
    <property type="project" value="UniProtKB-KW"/>
</dbReference>
<dbReference type="GO" id="GO:0016887">
    <property type="term" value="F:ATP hydrolysis activity"/>
    <property type="evidence" value="ECO:0007669"/>
    <property type="project" value="RHEA"/>
</dbReference>
<dbReference type="EC" id="5.6.2.3" evidence="1"/>
<keyword evidence="4" id="KW-1185">Reference proteome</keyword>
<keyword evidence="1" id="KW-0067">ATP-binding</keyword>
<gene>
    <name evidence="3" type="ORF">T459_28878</name>
</gene>
<proteinExistence type="inferred from homology"/>
<comment type="catalytic activity">
    <reaction evidence="1">
        <text>ATP + H2O = ADP + phosphate + H(+)</text>
        <dbReference type="Rhea" id="RHEA:13065"/>
        <dbReference type="ChEBI" id="CHEBI:15377"/>
        <dbReference type="ChEBI" id="CHEBI:15378"/>
        <dbReference type="ChEBI" id="CHEBI:30616"/>
        <dbReference type="ChEBI" id="CHEBI:43474"/>
        <dbReference type="ChEBI" id="CHEBI:456216"/>
        <dbReference type="EC" id="5.6.2.3"/>
    </reaction>
</comment>
<accession>A0A2G2YIH3</accession>
<dbReference type="STRING" id="4072.A0A2G2YIH3"/>
<comment type="similarity">
    <text evidence="1">Belongs to the helicase family.</text>
</comment>
<keyword evidence="1" id="KW-0233">DNA recombination</keyword>
<dbReference type="Pfam" id="PF05970">
    <property type="entry name" value="PIF1"/>
    <property type="match status" value="1"/>
</dbReference>
<dbReference type="AlphaFoldDB" id="A0A2G2YIH3"/>
<dbReference type="GO" id="GO:0006281">
    <property type="term" value="P:DNA repair"/>
    <property type="evidence" value="ECO:0007669"/>
    <property type="project" value="UniProtKB-KW"/>
</dbReference>
<sequence>MHISKTTFNGKKKQHHVNICIPKEVIEILQRVPCQDLYQTSKKVCMLWCSIIYSESDDACLHVCNPITKEYFTTPPYSYDTYIPSFQFAAVGFGFCELSYEYKRSLKAIPDVQIISEMKTGAHVKGVLYWCKKSYTDELDCQRLICFDMTKEEFDMIMILDEIDGGQGGGQYATSIAEKGGNLCLINGDRIQASICSSVLKQLKSAIKERDVIGEIISFGQIQTHNVGGSSRKFINIELEDAELLSVRDRNFDRITHTISQQSNSVLDDLSNGTLQVKAISKLLEIRENVGNGPSYPMELNNILQKKFIFKVIVKNENIQSHDKVYSVVKILDDKDLIKKYSPNESDTSSGSPLASLIVKTKLIIWDEAPMMHRSCFEALDKTLRDILIFEDISNLDRSFGGKTVVLGGDFRQILPVITKGNRQDIVNATLNSSYLWDDCHLLKLTKNMRLESNHESDLNDRIEFAD</sequence>
<protein>
    <recommendedName>
        <fullName evidence="1">ATP-dependent DNA helicase</fullName>
        <ecNumber evidence="1">5.6.2.3</ecNumber>
    </recommendedName>
</protein>
<dbReference type="GO" id="GO:0006310">
    <property type="term" value="P:DNA recombination"/>
    <property type="evidence" value="ECO:0007669"/>
    <property type="project" value="UniProtKB-KW"/>
</dbReference>
<dbReference type="EMBL" id="AYRZ02000011">
    <property type="protein sequence ID" value="PHT69391.1"/>
    <property type="molecule type" value="Genomic_DNA"/>
</dbReference>
<dbReference type="Gramene" id="PHT69391">
    <property type="protein sequence ID" value="PHT69391"/>
    <property type="gene ID" value="T459_28878"/>
</dbReference>
<feature type="domain" description="DNA helicase Pif1-like DEAD-box helicase" evidence="2">
    <location>
        <begin position="349"/>
        <end position="458"/>
    </location>
</feature>
<dbReference type="GO" id="GO:0043139">
    <property type="term" value="F:5'-3' DNA helicase activity"/>
    <property type="evidence" value="ECO:0007669"/>
    <property type="project" value="UniProtKB-EC"/>
</dbReference>
<organism evidence="3 4">
    <name type="scientific">Capsicum annuum</name>
    <name type="common">Capsicum pepper</name>
    <dbReference type="NCBI Taxonomy" id="4072"/>
    <lineage>
        <taxon>Eukaryota</taxon>
        <taxon>Viridiplantae</taxon>
        <taxon>Streptophyta</taxon>
        <taxon>Embryophyta</taxon>
        <taxon>Tracheophyta</taxon>
        <taxon>Spermatophyta</taxon>
        <taxon>Magnoliopsida</taxon>
        <taxon>eudicotyledons</taxon>
        <taxon>Gunneridae</taxon>
        <taxon>Pentapetalae</taxon>
        <taxon>asterids</taxon>
        <taxon>lamiids</taxon>
        <taxon>Solanales</taxon>
        <taxon>Solanaceae</taxon>
        <taxon>Solanoideae</taxon>
        <taxon>Capsiceae</taxon>
        <taxon>Capsicum</taxon>
    </lineage>
</organism>
<keyword evidence="1" id="KW-0227">DNA damage</keyword>
<dbReference type="InterPro" id="IPR010285">
    <property type="entry name" value="DNA_helicase_pif1-like_DEAD"/>
</dbReference>
<keyword evidence="1" id="KW-0378">Hydrolase</keyword>
<dbReference type="Proteomes" id="UP000222542">
    <property type="component" value="Unassembled WGS sequence"/>
</dbReference>
<reference evidence="3 4" key="1">
    <citation type="journal article" date="2014" name="Nat. Genet.">
        <title>Genome sequence of the hot pepper provides insights into the evolution of pungency in Capsicum species.</title>
        <authorList>
            <person name="Kim S."/>
            <person name="Park M."/>
            <person name="Yeom S.I."/>
            <person name="Kim Y.M."/>
            <person name="Lee J.M."/>
            <person name="Lee H.A."/>
            <person name="Seo E."/>
            <person name="Choi J."/>
            <person name="Cheong K."/>
            <person name="Kim K.T."/>
            <person name="Jung K."/>
            <person name="Lee G.W."/>
            <person name="Oh S.K."/>
            <person name="Bae C."/>
            <person name="Kim S.B."/>
            <person name="Lee H.Y."/>
            <person name="Kim S.Y."/>
            <person name="Kim M.S."/>
            <person name="Kang B.C."/>
            <person name="Jo Y.D."/>
            <person name="Yang H.B."/>
            <person name="Jeong H.J."/>
            <person name="Kang W.H."/>
            <person name="Kwon J.K."/>
            <person name="Shin C."/>
            <person name="Lim J.Y."/>
            <person name="Park J.H."/>
            <person name="Huh J.H."/>
            <person name="Kim J.S."/>
            <person name="Kim B.D."/>
            <person name="Cohen O."/>
            <person name="Paran I."/>
            <person name="Suh M.C."/>
            <person name="Lee S.B."/>
            <person name="Kim Y.K."/>
            <person name="Shin Y."/>
            <person name="Noh S.J."/>
            <person name="Park J."/>
            <person name="Seo Y.S."/>
            <person name="Kwon S.Y."/>
            <person name="Kim H.A."/>
            <person name="Park J.M."/>
            <person name="Kim H.J."/>
            <person name="Choi S.B."/>
            <person name="Bosland P.W."/>
            <person name="Reeves G."/>
            <person name="Jo S.H."/>
            <person name="Lee B.W."/>
            <person name="Cho H.T."/>
            <person name="Choi H.S."/>
            <person name="Lee M.S."/>
            <person name="Yu Y."/>
            <person name="Do Choi Y."/>
            <person name="Park B.S."/>
            <person name="van Deynze A."/>
            <person name="Ashrafi H."/>
            <person name="Hill T."/>
            <person name="Kim W.T."/>
            <person name="Pai H.S."/>
            <person name="Ahn H.K."/>
            <person name="Yeam I."/>
            <person name="Giovannoni J.J."/>
            <person name="Rose J.K."/>
            <person name="Sorensen I."/>
            <person name="Lee S.J."/>
            <person name="Kim R.W."/>
            <person name="Choi I.Y."/>
            <person name="Choi B.S."/>
            <person name="Lim J.S."/>
            <person name="Lee Y.H."/>
            <person name="Choi D."/>
        </authorList>
    </citation>
    <scope>NUCLEOTIDE SEQUENCE [LARGE SCALE GENOMIC DNA]</scope>
    <source>
        <strain evidence="4">cv. CM334</strain>
    </source>
</reference>
<dbReference type="GO" id="GO:0000723">
    <property type="term" value="P:telomere maintenance"/>
    <property type="evidence" value="ECO:0007669"/>
    <property type="project" value="InterPro"/>
</dbReference>
<evidence type="ECO:0000313" key="3">
    <source>
        <dbReference type="EMBL" id="PHT69391.1"/>
    </source>
</evidence>
<keyword evidence="1" id="KW-0347">Helicase</keyword>